<keyword evidence="3" id="KW-1185">Reference proteome</keyword>
<dbReference type="InterPro" id="IPR052220">
    <property type="entry name" value="METTL25"/>
</dbReference>
<feature type="domain" description="Methyltransferase" evidence="1">
    <location>
        <begin position="238"/>
        <end position="423"/>
    </location>
</feature>
<dbReference type="SUPFAM" id="SSF53335">
    <property type="entry name" value="S-adenosyl-L-methionine-dependent methyltransferases"/>
    <property type="match status" value="1"/>
</dbReference>
<dbReference type="PANTHER" id="PTHR12496">
    <property type="entry name" value="CGI-41 METHYLTRANSFERASE"/>
    <property type="match status" value="1"/>
</dbReference>
<dbReference type="InterPro" id="IPR025714">
    <property type="entry name" value="Methyltranfer_dom"/>
</dbReference>
<dbReference type="PANTHER" id="PTHR12496:SF9">
    <property type="entry name" value="METHYLTRANSFERASE-LIKE PROTEIN 25-RELATED"/>
    <property type="match status" value="1"/>
</dbReference>
<gene>
    <name evidence="2" type="ORF">AGLY_001147</name>
</gene>
<protein>
    <recommendedName>
        <fullName evidence="1">Methyltransferase domain-containing protein</fullName>
    </recommendedName>
</protein>
<dbReference type="EMBL" id="VYZN01000001">
    <property type="protein sequence ID" value="KAE9545604.1"/>
    <property type="molecule type" value="Genomic_DNA"/>
</dbReference>
<dbReference type="Proteomes" id="UP000475862">
    <property type="component" value="Unassembled WGS sequence"/>
</dbReference>
<organism evidence="2 3">
    <name type="scientific">Aphis glycines</name>
    <name type="common">Soybean aphid</name>
    <dbReference type="NCBI Taxonomy" id="307491"/>
    <lineage>
        <taxon>Eukaryota</taxon>
        <taxon>Metazoa</taxon>
        <taxon>Ecdysozoa</taxon>
        <taxon>Arthropoda</taxon>
        <taxon>Hexapoda</taxon>
        <taxon>Insecta</taxon>
        <taxon>Pterygota</taxon>
        <taxon>Neoptera</taxon>
        <taxon>Paraneoptera</taxon>
        <taxon>Hemiptera</taxon>
        <taxon>Sternorrhyncha</taxon>
        <taxon>Aphidomorpha</taxon>
        <taxon>Aphidoidea</taxon>
        <taxon>Aphididae</taxon>
        <taxon>Aphidini</taxon>
        <taxon>Aphis</taxon>
        <taxon>Aphis</taxon>
    </lineage>
</organism>
<dbReference type="AlphaFoldDB" id="A0A6G0U953"/>
<dbReference type="OrthoDB" id="10258156at2759"/>
<accession>A0A6G0U953</accession>
<name>A0A6G0U953_APHGL</name>
<dbReference type="Pfam" id="PF13679">
    <property type="entry name" value="Methyltransf_32"/>
    <property type="match status" value="1"/>
</dbReference>
<evidence type="ECO:0000313" key="2">
    <source>
        <dbReference type="EMBL" id="KAE9545604.1"/>
    </source>
</evidence>
<evidence type="ECO:0000313" key="3">
    <source>
        <dbReference type="Proteomes" id="UP000475862"/>
    </source>
</evidence>
<dbReference type="InterPro" id="IPR029063">
    <property type="entry name" value="SAM-dependent_MTases_sf"/>
</dbReference>
<evidence type="ECO:0000259" key="1">
    <source>
        <dbReference type="Pfam" id="PF13679"/>
    </source>
</evidence>
<comment type="caution">
    <text evidence="2">The sequence shown here is derived from an EMBL/GenBank/DDBJ whole genome shotgun (WGS) entry which is preliminary data.</text>
</comment>
<sequence>MIISFIVKDLEYRGNIIMNDNTSLDYDNVIDEILMSEEYTAEKYYIEGTEKSSENAYKEGFTLGHQKGYDIGVEIGFYAGILVGIKKLYQSNIIILSEKELNILQKLSNFIESSQFFKMEQLRSKLEEVIIYLKPYLPIANSHVVNFITHNFWETIIPSDIREEIDSKGTEFVFANFWSENQIPDSLTQFVTSSKLNTLNSYPSSCYMKLDDAYNLLQSWGYKPINKSLNLKEFMAAKKLHEVEVMANLVANFSTYTGTDIIVDIGGGKGYLSSLLALAYNFNVLGIDSQSINSKGARNRTIKFEKYWQSIKKKSNNFPKEKITLPIIKEKLNTYEEYYEKYSRKSAVLDNTYKQVTEYVTENTNIAQFVHTEFKVNNKEEFTLIGLHTCGSLATTCLKLFTEPKNNLKLLINVGCCYHLIEEEFTNDLFWGDIEIALNKNESYGFPVSNCLREKNFKLGRDARMCASQSPEKIFNSKDIINPTKPLFYRALLQVYLIQELGHENISRCHVGRLAHKCSTFNEYVHKAVKRLQLNIKIDNEKIDAFHDKYLIEYERLKVFFILKQALAPVIEGLIIMDRLLYLHEQGINEAFVAKLFDPLLSPRNHAIIALKKN</sequence>
<proteinExistence type="predicted"/>
<reference evidence="2 3" key="1">
    <citation type="submission" date="2019-08" db="EMBL/GenBank/DDBJ databases">
        <title>The genome of the soybean aphid Biotype 1, its phylome, world population structure and adaptation to the North American continent.</title>
        <authorList>
            <person name="Giordano R."/>
            <person name="Donthu R.K."/>
            <person name="Hernandez A.G."/>
            <person name="Wright C.L."/>
            <person name="Zimin A.V."/>
        </authorList>
    </citation>
    <scope>NUCLEOTIDE SEQUENCE [LARGE SCALE GENOMIC DNA]</scope>
    <source>
        <tissue evidence="2">Whole aphids</tissue>
    </source>
</reference>